<reference evidence="1" key="2">
    <citation type="journal article" date="2015" name="Fish Shellfish Immunol.">
        <title>Early steps in the European eel (Anguilla anguilla)-Vibrio vulnificus interaction in the gills: Role of the RtxA13 toxin.</title>
        <authorList>
            <person name="Callol A."/>
            <person name="Pajuelo D."/>
            <person name="Ebbesson L."/>
            <person name="Teles M."/>
            <person name="MacKenzie S."/>
            <person name="Amaro C."/>
        </authorList>
    </citation>
    <scope>NUCLEOTIDE SEQUENCE</scope>
</reference>
<evidence type="ECO:0000313" key="1">
    <source>
        <dbReference type="EMBL" id="JAH94873.1"/>
    </source>
</evidence>
<dbReference type="AlphaFoldDB" id="A0A0E9WZL5"/>
<organism evidence="1">
    <name type="scientific">Anguilla anguilla</name>
    <name type="common">European freshwater eel</name>
    <name type="synonym">Muraena anguilla</name>
    <dbReference type="NCBI Taxonomy" id="7936"/>
    <lineage>
        <taxon>Eukaryota</taxon>
        <taxon>Metazoa</taxon>
        <taxon>Chordata</taxon>
        <taxon>Craniata</taxon>
        <taxon>Vertebrata</taxon>
        <taxon>Euteleostomi</taxon>
        <taxon>Actinopterygii</taxon>
        <taxon>Neopterygii</taxon>
        <taxon>Teleostei</taxon>
        <taxon>Anguilliformes</taxon>
        <taxon>Anguillidae</taxon>
        <taxon>Anguilla</taxon>
    </lineage>
</organism>
<sequence>MKRFVTPLTVHTVQPIFPSWGSIHKRLPEEQHKDIKGYCDSWRLQKTIYNVHLYI</sequence>
<reference evidence="1" key="1">
    <citation type="submission" date="2014-11" db="EMBL/GenBank/DDBJ databases">
        <authorList>
            <person name="Amaro Gonzalez C."/>
        </authorList>
    </citation>
    <scope>NUCLEOTIDE SEQUENCE</scope>
</reference>
<dbReference type="EMBL" id="GBXM01013704">
    <property type="protein sequence ID" value="JAH94873.1"/>
    <property type="molecule type" value="Transcribed_RNA"/>
</dbReference>
<proteinExistence type="predicted"/>
<protein>
    <submittedName>
        <fullName evidence="1">Uncharacterized protein</fullName>
    </submittedName>
</protein>
<name>A0A0E9WZL5_ANGAN</name>
<accession>A0A0E9WZL5</accession>